<dbReference type="GO" id="GO:0004518">
    <property type="term" value="F:nuclease activity"/>
    <property type="evidence" value="ECO:0007669"/>
    <property type="project" value="InterPro"/>
</dbReference>
<dbReference type="InterPro" id="IPR037314">
    <property type="entry name" value="MKT1_H3TH"/>
</dbReference>
<dbReference type="CDD" id="cd09902">
    <property type="entry name" value="H3TH_MKT1"/>
    <property type="match status" value="1"/>
</dbReference>
<keyword evidence="1" id="KW-0810">Translation regulation</keyword>
<dbReference type="InterPro" id="IPR029060">
    <property type="entry name" value="PIN-like_dom_sf"/>
</dbReference>
<evidence type="ECO:0000256" key="2">
    <source>
        <dbReference type="ARBA" id="ARBA00024023"/>
    </source>
</evidence>
<dbReference type="Pfam" id="PF12246">
    <property type="entry name" value="MKT1_C"/>
    <property type="match status" value="1"/>
</dbReference>
<dbReference type="Proteomes" id="UP000214365">
    <property type="component" value="Unassembled WGS sequence"/>
</dbReference>
<dbReference type="AlphaFoldDB" id="A0A225AKR3"/>
<reference evidence="4 5" key="1">
    <citation type="submission" date="2015-06" db="EMBL/GenBank/DDBJ databases">
        <title>Talaromyces atroroseus IBT 11181 draft genome.</title>
        <authorList>
            <person name="Rasmussen K.B."/>
            <person name="Rasmussen S."/>
            <person name="Petersen B."/>
            <person name="Sicheritz-Ponten T."/>
            <person name="Mortensen U.H."/>
            <person name="Thrane U."/>
        </authorList>
    </citation>
    <scope>NUCLEOTIDE SEQUENCE [LARGE SCALE GENOMIC DNA]</scope>
    <source>
        <strain evidence="4 5">IBT 11181</strain>
    </source>
</reference>
<dbReference type="STRING" id="1441469.A0A225AKR3"/>
<dbReference type="PANTHER" id="PTHR11081:SF32">
    <property type="entry name" value="POST-TRANSCRIPTIONAL REGULATOR MKT1"/>
    <property type="match status" value="1"/>
</dbReference>
<comment type="caution">
    <text evidence="4">The sequence shown here is derived from an EMBL/GenBank/DDBJ whole genome shotgun (WGS) entry which is preliminary data.</text>
</comment>
<comment type="similarity">
    <text evidence="2">Belongs to the XPG/RAD2 endonuclease family.</text>
</comment>
<evidence type="ECO:0000313" key="4">
    <source>
        <dbReference type="EMBL" id="OKL61470.1"/>
    </source>
</evidence>
<evidence type="ECO:0000256" key="1">
    <source>
        <dbReference type="ARBA" id="ARBA00022845"/>
    </source>
</evidence>
<dbReference type="InterPro" id="IPR006084">
    <property type="entry name" value="XPG/Rad2"/>
</dbReference>
<dbReference type="SUPFAM" id="SSF88723">
    <property type="entry name" value="PIN domain-like"/>
    <property type="match status" value="1"/>
</dbReference>
<proteinExistence type="inferred from homology"/>
<dbReference type="SMART" id="SM00485">
    <property type="entry name" value="XPGN"/>
    <property type="match status" value="1"/>
</dbReference>
<evidence type="ECO:0000259" key="3">
    <source>
        <dbReference type="SMART" id="SM00485"/>
    </source>
</evidence>
<dbReference type="InterPro" id="IPR006085">
    <property type="entry name" value="XPG_DNA_repair_N"/>
</dbReference>
<evidence type="ECO:0000313" key="5">
    <source>
        <dbReference type="Proteomes" id="UP000214365"/>
    </source>
</evidence>
<organism evidence="4 5">
    <name type="scientific">Talaromyces atroroseus</name>
    <dbReference type="NCBI Taxonomy" id="1441469"/>
    <lineage>
        <taxon>Eukaryota</taxon>
        <taxon>Fungi</taxon>
        <taxon>Dikarya</taxon>
        <taxon>Ascomycota</taxon>
        <taxon>Pezizomycotina</taxon>
        <taxon>Eurotiomycetes</taxon>
        <taxon>Eurotiomycetidae</taxon>
        <taxon>Eurotiales</taxon>
        <taxon>Trichocomaceae</taxon>
        <taxon>Talaromyces</taxon>
        <taxon>Talaromyces sect. Trachyspermi</taxon>
    </lineage>
</organism>
<feature type="domain" description="XPG N-terminal" evidence="3">
    <location>
        <begin position="4"/>
        <end position="104"/>
    </location>
</feature>
<dbReference type="OrthoDB" id="17262at2759"/>
<accession>A0A225AKR3</accession>
<dbReference type="Pfam" id="PF12247">
    <property type="entry name" value="MKT1_N"/>
    <property type="match status" value="1"/>
</dbReference>
<dbReference type="InterPro" id="IPR022040">
    <property type="entry name" value="MKT1_N"/>
</dbReference>
<dbReference type="PRINTS" id="PR00853">
    <property type="entry name" value="XPGRADSUPER"/>
</dbReference>
<dbReference type="PANTHER" id="PTHR11081">
    <property type="entry name" value="FLAP ENDONUCLEASE FAMILY MEMBER"/>
    <property type="match status" value="1"/>
</dbReference>
<dbReference type="Gene3D" id="3.40.50.1010">
    <property type="entry name" value="5'-nuclease"/>
    <property type="match status" value="1"/>
</dbReference>
<dbReference type="Pfam" id="PF00752">
    <property type="entry name" value="XPG_N"/>
    <property type="match status" value="1"/>
</dbReference>
<gene>
    <name evidence="4" type="ORF">UA08_03494</name>
</gene>
<dbReference type="CDD" id="cd09858">
    <property type="entry name" value="PIN_MKT1"/>
    <property type="match status" value="1"/>
</dbReference>
<dbReference type="GO" id="GO:0006417">
    <property type="term" value="P:regulation of translation"/>
    <property type="evidence" value="ECO:0007669"/>
    <property type="project" value="UniProtKB-KW"/>
</dbReference>
<dbReference type="GeneID" id="31003249"/>
<protein>
    <recommendedName>
        <fullName evidence="3">XPG N-terminal domain-containing protein</fullName>
    </recommendedName>
</protein>
<dbReference type="RefSeq" id="XP_020121591.1">
    <property type="nucleotide sequence ID" value="XM_020265801.1"/>
</dbReference>
<name>A0A225AKR3_TALAT</name>
<dbReference type="GO" id="GO:0003730">
    <property type="term" value="F:mRNA 3'-UTR binding"/>
    <property type="evidence" value="ECO:0007669"/>
    <property type="project" value="TreeGrafter"/>
</dbReference>
<sequence>MPPIRALDDWAASRAYSLALSSLKGTVIGIDATYYLHQHLHHPSTREPLLIALGGFPFALRANIERELKELKELGVGVLFVFDGLQFGVEESQNRVRNESRRADSARAFEQAWDLYDQQQADQVVDAFSNAGERSEINRTGVNEIADLFVPFEITGNPEPVEFYRFLQRILHENNIDFFVAPYSAAAQLKYFESAPKPFIDFVWGSTDVLLFDIEKVILKLDLEANQFFWVSKENCKEELGRLTSEQFLDFGLLLGSRFLRTFPPFENPTFPGKPWNIRDALNMFNNANRHATTLCSQFEEDRRVQDLQYLDRYKRAYMSVKHHVITDPEGRVGPLDPETAPSDVHELIGQRLPEELYYYMSRGIIGSNIPNYLTSGQLTVLLPFGVEDSDVYRHLTGDLLMPVREQAICLLSNCLHRFYQTKVINVRLWYEENTDRTMNLKTLPSLREVLRTWRISHKQLPSELANSQTSRASLKFAIESLKNSAFVSKTFASKDSLPLSSEDEIVHQTILGFLQLRGYVNNKHELTDWGRCFSEAINTLDTTKTPVDLQSFESIFTAVEMLRLGVLGPNDWFPNHSGGPMRGSEEDKSYNLLVSRVACIGKLKHKPIGYSGPLSRQLLSFRSLVAAVRRTLRELIEVILTSMLLSGEVDRSIGNEGLTALAFKLPFIDDNDCGLGIAVRTYLDDLLYQPESSSPKTREEVRAKGKEWFQHSESFEANLDTAFTLWDAVYTASQHAPKSFKGAKQWEDANKWLAGQR</sequence>
<keyword evidence="5" id="KW-1185">Reference proteome</keyword>
<dbReference type="InterPro" id="IPR022039">
    <property type="entry name" value="MKT1_C"/>
</dbReference>
<dbReference type="EMBL" id="LFMY01000004">
    <property type="protein sequence ID" value="OKL61470.1"/>
    <property type="molecule type" value="Genomic_DNA"/>
</dbReference>